<dbReference type="AlphaFoldDB" id="A0AA38MWP5"/>
<dbReference type="InterPro" id="IPR040194">
    <property type="entry name" value="Cwf19-like"/>
</dbReference>
<evidence type="ECO:0000259" key="6">
    <source>
        <dbReference type="PROSITE" id="PS50158"/>
    </source>
</evidence>
<dbReference type="GO" id="GO:0061632">
    <property type="term" value="F:RNA lariat debranching enzyme activator activity"/>
    <property type="evidence" value="ECO:0007669"/>
    <property type="project" value="TreeGrafter"/>
</dbReference>
<dbReference type="SUPFAM" id="SSF57756">
    <property type="entry name" value="Retrovirus zinc finger-like domains"/>
    <property type="match status" value="1"/>
</dbReference>
<evidence type="ECO:0000256" key="1">
    <source>
        <dbReference type="ARBA" id="ARBA00022664"/>
    </source>
</evidence>
<dbReference type="Pfam" id="PF04677">
    <property type="entry name" value="CwfJ_C_1"/>
    <property type="match status" value="1"/>
</dbReference>
<dbReference type="InterPro" id="IPR006767">
    <property type="entry name" value="Cwf19-like_C_dom-2"/>
</dbReference>
<name>A0AA38MWP5_9AGAR</name>
<dbReference type="GO" id="GO:0071014">
    <property type="term" value="C:post-mRNA release spliceosomal complex"/>
    <property type="evidence" value="ECO:0007669"/>
    <property type="project" value="TreeGrafter"/>
</dbReference>
<protein>
    <submittedName>
        <fullName evidence="7">CwfJ C-terminus 1-domain-containing protein-like protein</fullName>
    </submittedName>
</protein>
<dbReference type="Gene3D" id="3.30.428.10">
    <property type="entry name" value="HIT-like"/>
    <property type="match status" value="1"/>
</dbReference>
<keyword evidence="2" id="KW-0479">Metal-binding</keyword>
<reference evidence="7" key="2">
    <citation type="journal article" date="2023" name="Proc. Natl. Acad. Sci. U.S.A.">
        <title>A global phylogenomic analysis of the shiitake genus Lentinula.</title>
        <authorList>
            <person name="Sierra-Patev S."/>
            <person name="Min B."/>
            <person name="Naranjo-Ortiz M."/>
            <person name="Looney B."/>
            <person name="Konkel Z."/>
            <person name="Slot J.C."/>
            <person name="Sakamoto Y."/>
            <person name="Steenwyk J.L."/>
            <person name="Rokas A."/>
            <person name="Carro J."/>
            <person name="Camarero S."/>
            <person name="Ferreira P."/>
            <person name="Molpeceres G."/>
            <person name="Ruiz-Duenas F.J."/>
            <person name="Serrano A."/>
            <person name="Henrissat B."/>
            <person name="Drula E."/>
            <person name="Hughes K.W."/>
            <person name="Mata J.L."/>
            <person name="Ishikawa N.K."/>
            <person name="Vargas-Isla R."/>
            <person name="Ushijima S."/>
            <person name="Smith C.A."/>
            <person name="Donoghue J."/>
            <person name="Ahrendt S."/>
            <person name="Andreopoulos W."/>
            <person name="He G."/>
            <person name="LaButti K."/>
            <person name="Lipzen A."/>
            <person name="Ng V."/>
            <person name="Riley R."/>
            <person name="Sandor L."/>
            <person name="Barry K."/>
            <person name="Martinez A.T."/>
            <person name="Xiao Y."/>
            <person name="Gibbons J.G."/>
            <person name="Terashima K."/>
            <person name="Grigoriev I.V."/>
            <person name="Hibbett D."/>
        </authorList>
    </citation>
    <scope>NUCLEOTIDE SEQUENCE</scope>
    <source>
        <strain evidence="7">ET3784</strain>
    </source>
</reference>
<dbReference type="InterPro" id="IPR025829">
    <property type="entry name" value="Zn_knuckle_CX2CX3GHX4C"/>
</dbReference>
<evidence type="ECO:0000256" key="3">
    <source>
        <dbReference type="ARBA" id="ARBA00022771"/>
    </source>
</evidence>
<dbReference type="Gene3D" id="4.10.60.10">
    <property type="entry name" value="Zinc finger, CCHC-type"/>
    <property type="match status" value="1"/>
</dbReference>
<dbReference type="Proteomes" id="UP001176059">
    <property type="component" value="Unassembled WGS sequence"/>
</dbReference>
<dbReference type="InterPro" id="IPR036875">
    <property type="entry name" value="Znf_CCHC_sf"/>
</dbReference>
<dbReference type="InterPro" id="IPR036265">
    <property type="entry name" value="HIT-like_sf"/>
</dbReference>
<proteinExistence type="predicted"/>
<dbReference type="InterPro" id="IPR001878">
    <property type="entry name" value="Znf_CCHC"/>
</dbReference>
<evidence type="ECO:0000256" key="4">
    <source>
        <dbReference type="ARBA" id="ARBA00022833"/>
    </source>
</evidence>
<organism evidence="7 8">
    <name type="scientific">Lentinula guzmanii</name>
    <dbReference type="NCBI Taxonomy" id="2804957"/>
    <lineage>
        <taxon>Eukaryota</taxon>
        <taxon>Fungi</taxon>
        <taxon>Dikarya</taxon>
        <taxon>Basidiomycota</taxon>
        <taxon>Agaricomycotina</taxon>
        <taxon>Agaricomycetes</taxon>
        <taxon>Agaricomycetidae</taxon>
        <taxon>Agaricales</taxon>
        <taxon>Marasmiineae</taxon>
        <taxon>Omphalotaceae</taxon>
        <taxon>Lentinula</taxon>
    </lineage>
</organism>
<evidence type="ECO:0000313" key="8">
    <source>
        <dbReference type="Proteomes" id="UP001176059"/>
    </source>
</evidence>
<dbReference type="PROSITE" id="PS50158">
    <property type="entry name" value="ZF_CCHC"/>
    <property type="match status" value="1"/>
</dbReference>
<keyword evidence="4" id="KW-0862">Zinc</keyword>
<dbReference type="SMART" id="SM00343">
    <property type="entry name" value="ZnF_C2HC"/>
    <property type="match status" value="3"/>
</dbReference>
<keyword evidence="1" id="KW-0507">mRNA processing</keyword>
<keyword evidence="8" id="KW-1185">Reference proteome</keyword>
<evidence type="ECO:0000256" key="5">
    <source>
        <dbReference type="PROSITE-ProRule" id="PRU00047"/>
    </source>
</evidence>
<reference evidence="7" key="1">
    <citation type="submission" date="2022-08" db="EMBL/GenBank/DDBJ databases">
        <authorList>
            <consortium name="DOE Joint Genome Institute"/>
            <person name="Min B."/>
            <person name="Sierra-Patev S."/>
            <person name="Naranjo-Ortiz M."/>
            <person name="Looney B."/>
            <person name="Konkel Z."/>
            <person name="Slot J.C."/>
            <person name="Sakamoto Y."/>
            <person name="Steenwyk J.L."/>
            <person name="Rokas A."/>
            <person name="Carro J."/>
            <person name="Camarero S."/>
            <person name="Ferreira P."/>
            <person name="Molpeceres G."/>
            <person name="Ruiz-duenas F.J."/>
            <person name="Serrano A."/>
            <person name="Henrissat B."/>
            <person name="Drula E."/>
            <person name="Hughes K.W."/>
            <person name="Mata J.L."/>
            <person name="Ishikawa N.K."/>
            <person name="Vargas-Isla R."/>
            <person name="Ushijima S."/>
            <person name="Smith C.A."/>
            <person name="Ahrendt S."/>
            <person name="Andreopoulos W."/>
            <person name="He G."/>
            <person name="LaButti K."/>
            <person name="Lipzen A."/>
            <person name="Ng V."/>
            <person name="Riley R."/>
            <person name="Sandor L."/>
            <person name="Barry K."/>
            <person name="Martinez A.T."/>
            <person name="Xiao Y."/>
            <person name="Gibbons J.G."/>
            <person name="Terashima K."/>
            <person name="Hibbett D.S."/>
            <person name="Grigoriev I.V."/>
        </authorList>
    </citation>
    <scope>NUCLEOTIDE SEQUENCE</scope>
    <source>
        <strain evidence="7">ET3784</strain>
    </source>
</reference>
<sequence>MAAPVKILALGSANGSIKELFAKIKAIDNKHGKFDLALCVGDFFGKPKESGAVEDTEAAGEDEILLMLDEKLDAPIECYIMQGENPLPDVVIHKFSKTGGELCKNVFLMSKSGLVTTASGLRIACLGGAFEPSIYSTSEVAPGFASPFFSEQTVEKLLSNSLTKSTSASSLDLNYKSLASIQSSSSSSQFVDIFVTNVWPARITDFSSTPLPSLPSSRIGAPPLDDICRHLRPRYHFAAGAPSEGREQQPVFWEREPFSWDESGNGNGRLSRFISLGSFSATAPVGGKKQRWFYAFSIAPETNSVAVQRPNNASKNPFMEVRHRKRPFQEIQSSQGENYIFGDVKQPVKRSRIETGDGKPPPGYKCRRCDSTEHFISHCPERQKPPEGYVCRICNTPGHLVRDCPSSSQNAVGDTGGRKPKAGYVCRACGNEGGHYLDDCPVVTQRGGGGGKRGPPKEIGPDECWFCLSNPNLAKHLIVSIGEECYVTLPKGQIIPTQSAVSSNTLKRFPPIVPGGGHVLIVPITHYPTYNTIPTDLAPPIVEETEKYKLALRSFYAKHACHPIFFEISRLSARGAKGVHAHIQCVPLPQSIKSEEVEEAFLSEGRAQGIDFEGDAESALGINARAGGYFKVDLPDGKKMLHLMKPGVPFGIQFGRQVLTSILGFPSRVDWKACTLSEEEDKADAEAFKKGFGAFVSWT</sequence>
<keyword evidence="3 5" id="KW-0863">Zinc-finger</keyword>
<dbReference type="PANTHER" id="PTHR12072">
    <property type="entry name" value="CWF19, CELL CYCLE CONTROL PROTEIN"/>
    <property type="match status" value="1"/>
</dbReference>
<dbReference type="InterPro" id="IPR006768">
    <property type="entry name" value="Cwf19-like_C_dom-1"/>
</dbReference>
<comment type="caution">
    <text evidence="7">The sequence shown here is derived from an EMBL/GenBank/DDBJ whole genome shotgun (WGS) entry which is preliminary data.</text>
</comment>
<dbReference type="GO" id="GO:0008270">
    <property type="term" value="F:zinc ion binding"/>
    <property type="evidence" value="ECO:0007669"/>
    <property type="project" value="UniProtKB-KW"/>
</dbReference>
<dbReference type="SUPFAM" id="SSF54197">
    <property type="entry name" value="HIT-like"/>
    <property type="match status" value="1"/>
</dbReference>
<accession>A0AA38MWP5</accession>
<dbReference type="EMBL" id="JANVFO010000054">
    <property type="protein sequence ID" value="KAJ3722769.1"/>
    <property type="molecule type" value="Genomic_DNA"/>
</dbReference>
<dbReference type="Pfam" id="PF13696">
    <property type="entry name" value="zf-CCHC_2"/>
    <property type="match status" value="2"/>
</dbReference>
<dbReference type="GO" id="GO:0000398">
    <property type="term" value="P:mRNA splicing, via spliceosome"/>
    <property type="evidence" value="ECO:0007669"/>
    <property type="project" value="TreeGrafter"/>
</dbReference>
<dbReference type="CDD" id="cd07380">
    <property type="entry name" value="MPP_CWF19_N"/>
    <property type="match status" value="1"/>
</dbReference>
<dbReference type="PANTHER" id="PTHR12072:SF4">
    <property type="entry name" value="CWF19-LIKE PROTEIN 1"/>
    <property type="match status" value="1"/>
</dbReference>
<dbReference type="Pfam" id="PF04676">
    <property type="entry name" value="CwfJ_C_2"/>
    <property type="match status" value="1"/>
</dbReference>
<gene>
    <name evidence="7" type="ORF">DFJ43DRAFT_1158244</name>
</gene>
<evidence type="ECO:0000256" key="2">
    <source>
        <dbReference type="ARBA" id="ARBA00022723"/>
    </source>
</evidence>
<evidence type="ECO:0000313" key="7">
    <source>
        <dbReference type="EMBL" id="KAJ3722769.1"/>
    </source>
</evidence>
<dbReference type="GO" id="GO:0003676">
    <property type="term" value="F:nucleic acid binding"/>
    <property type="evidence" value="ECO:0007669"/>
    <property type="project" value="InterPro"/>
</dbReference>
<feature type="domain" description="CCHC-type" evidence="6">
    <location>
        <begin position="391"/>
        <end position="406"/>
    </location>
</feature>